<comment type="subcellular location">
    <subcellularLocation>
        <location evidence="1">Membrane</location>
    </subcellularLocation>
</comment>
<keyword evidence="5" id="KW-0547">Nucleotide-binding</keyword>
<dbReference type="SMART" id="SM00382">
    <property type="entry name" value="AAA"/>
    <property type="match status" value="1"/>
</dbReference>
<evidence type="ECO:0000256" key="3">
    <source>
        <dbReference type="ARBA" id="ARBA00022448"/>
    </source>
</evidence>
<dbReference type="SUPFAM" id="SSF52540">
    <property type="entry name" value="P-loop containing nucleoside triphosphate hydrolases"/>
    <property type="match status" value="2"/>
</dbReference>
<evidence type="ECO:0008006" key="15">
    <source>
        <dbReference type="Google" id="ProtNLM"/>
    </source>
</evidence>
<dbReference type="Gene3D" id="1.20.1560.10">
    <property type="entry name" value="ABC transporter type 1, transmembrane domain"/>
    <property type="match status" value="1"/>
</dbReference>
<dbReference type="GO" id="GO:0016020">
    <property type="term" value="C:membrane"/>
    <property type="evidence" value="ECO:0007669"/>
    <property type="project" value="UniProtKB-SubCell"/>
</dbReference>
<protein>
    <recommendedName>
        <fullName evidence="15">ABC transporter C family member 3</fullName>
    </recommendedName>
</protein>
<name>A0A8J5LEJ9_ZINOF</name>
<keyword evidence="7 10" id="KW-1133">Transmembrane helix</keyword>
<dbReference type="GO" id="GO:0005524">
    <property type="term" value="F:ATP binding"/>
    <property type="evidence" value="ECO:0007669"/>
    <property type="project" value="UniProtKB-KW"/>
</dbReference>
<feature type="transmembrane region" description="Helical" evidence="10">
    <location>
        <begin position="358"/>
        <end position="382"/>
    </location>
</feature>
<evidence type="ECO:0000259" key="11">
    <source>
        <dbReference type="PROSITE" id="PS50893"/>
    </source>
</evidence>
<evidence type="ECO:0000256" key="5">
    <source>
        <dbReference type="ARBA" id="ARBA00022741"/>
    </source>
</evidence>
<evidence type="ECO:0000313" key="14">
    <source>
        <dbReference type="Proteomes" id="UP000734854"/>
    </source>
</evidence>
<keyword evidence="3" id="KW-0813">Transport</keyword>
<dbReference type="CDD" id="cd03250">
    <property type="entry name" value="ABCC_MRP_domain1"/>
    <property type="match status" value="1"/>
</dbReference>
<dbReference type="Pfam" id="PF00005">
    <property type="entry name" value="ABC_tran"/>
    <property type="match status" value="2"/>
</dbReference>
<evidence type="ECO:0000256" key="6">
    <source>
        <dbReference type="ARBA" id="ARBA00022840"/>
    </source>
</evidence>
<dbReference type="Proteomes" id="UP000734854">
    <property type="component" value="Unassembled WGS sequence"/>
</dbReference>
<dbReference type="Gene3D" id="3.40.50.300">
    <property type="entry name" value="P-loop containing nucleotide triphosphate hydrolases"/>
    <property type="match status" value="2"/>
</dbReference>
<dbReference type="GO" id="GO:0140359">
    <property type="term" value="F:ABC-type transporter activity"/>
    <property type="evidence" value="ECO:0007669"/>
    <property type="project" value="InterPro"/>
</dbReference>
<evidence type="ECO:0000313" key="13">
    <source>
        <dbReference type="EMBL" id="KAG6515686.1"/>
    </source>
</evidence>
<comment type="caution">
    <text evidence="13">The sequence shown here is derived from an EMBL/GenBank/DDBJ whole genome shotgun (WGS) entry which is preliminary data.</text>
</comment>
<dbReference type="InterPro" id="IPR017871">
    <property type="entry name" value="ABC_transporter-like_CS"/>
</dbReference>
<dbReference type="SUPFAM" id="SSF90123">
    <property type="entry name" value="ABC transporter transmembrane region"/>
    <property type="match status" value="1"/>
</dbReference>
<keyword evidence="6" id="KW-0067">ATP-binding</keyword>
<feature type="domain" description="ABC transporter" evidence="11">
    <location>
        <begin position="50"/>
        <end position="278"/>
    </location>
</feature>
<keyword evidence="8 10" id="KW-0472">Membrane</keyword>
<reference evidence="13 14" key="1">
    <citation type="submission" date="2020-08" db="EMBL/GenBank/DDBJ databases">
        <title>Plant Genome Project.</title>
        <authorList>
            <person name="Zhang R.-G."/>
        </authorList>
    </citation>
    <scope>NUCLEOTIDE SEQUENCE [LARGE SCALE GENOMIC DNA]</scope>
    <source>
        <tissue evidence="13">Rhizome</tissue>
    </source>
</reference>
<evidence type="ECO:0000256" key="9">
    <source>
        <dbReference type="SAM" id="MobiDB-lite"/>
    </source>
</evidence>
<feature type="region of interest" description="Disordered" evidence="9">
    <location>
        <begin position="292"/>
        <end position="329"/>
    </location>
</feature>
<evidence type="ECO:0000256" key="4">
    <source>
        <dbReference type="ARBA" id="ARBA00022692"/>
    </source>
</evidence>
<dbReference type="GO" id="GO:0016887">
    <property type="term" value="F:ATP hydrolysis activity"/>
    <property type="evidence" value="ECO:0007669"/>
    <property type="project" value="InterPro"/>
</dbReference>
<organism evidence="13 14">
    <name type="scientific">Zingiber officinale</name>
    <name type="common">Ginger</name>
    <name type="synonym">Amomum zingiber</name>
    <dbReference type="NCBI Taxonomy" id="94328"/>
    <lineage>
        <taxon>Eukaryota</taxon>
        <taxon>Viridiplantae</taxon>
        <taxon>Streptophyta</taxon>
        <taxon>Embryophyta</taxon>
        <taxon>Tracheophyta</taxon>
        <taxon>Spermatophyta</taxon>
        <taxon>Magnoliopsida</taxon>
        <taxon>Liliopsida</taxon>
        <taxon>Zingiberales</taxon>
        <taxon>Zingiberaceae</taxon>
        <taxon>Zingiber</taxon>
    </lineage>
</organism>
<dbReference type="InterPro" id="IPR003439">
    <property type="entry name" value="ABC_transporter-like_ATP-bd"/>
</dbReference>
<evidence type="ECO:0000256" key="2">
    <source>
        <dbReference type="ARBA" id="ARBA00009726"/>
    </source>
</evidence>
<feature type="transmembrane region" description="Helical" evidence="10">
    <location>
        <begin position="420"/>
        <end position="441"/>
    </location>
</feature>
<dbReference type="PANTHER" id="PTHR24223:SF181">
    <property type="entry name" value="ABC TRANSPORTER C FAMILY MEMBER 3"/>
    <property type="match status" value="1"/>
</dbReference>
<feature type="compositionally biased region" description="Polar residues" evidence="9">
    <location>
        <begin position="292"/>
        <end position="312"/>
    </location>
</feature>
<dbReference type="PROSITE" id="PS50929">
    <property type="entry name" value="ABC_TM1F"/>
    <property type="match status" value="1"/>
</dbReference>
<keyword evidence="14" id="KW-1185">Reference proteome</keyword>
<comment type="similarity">
    <text evidence="2">Belongs to the ABC transporter superfamily. ABCC family. Conjugate transporter (TC 3.A.1.208) subfamily.</text>
</comment>
<proteinExistence type="inferred from homology"/>
<dbReference type="InterPro" id="IPR011527">
    <property type="entry name" value="ABC1_TM_dom"/>
</dbReference>
<evidence type="ECO:0000256" key="1">
    <source>
        <dbReference type="ARBA" id="ARBA00004370"/>
    </source>
</evidence>
<evidence type="ECO:0000256" key="7">
    <source>
        <dbReference type="ARBA" id="ARBA00022989"/>
    </source>
</evidence>
<dbReference type="PANTHER" id="PTHR24223">
    <property type="entry name" value="ATP-BINDING CASSETTE SUB-FAMILY C"/>
    <property type="match status" value="1"/>
</dbReference>
<dbReference type="PROSITE" id="PS50893">
    <property type="entry name" value="ABC_TRANSPORTER_2"/>
    <property type="match status" value="1"/>
</dbReference>
<dbReference type="AlphaFoldDB" id="A0A8J5LEJ9"/>
<dbReference type="Pfam" id="PF00664">
    <property type="entry name" value="ABC_membrane"/>
    <property type="match status" value="1"/>
</dbReference>
<feature type="compositionally biased region" description="Basic and acidic residues" evidence="9">
    <location>
        <begin position="318"/>
        <end position="329"/>
    </location>
</feature>
<evidence type="ECO:0000256" key="10">
    <source>
        <dbReference type="SAM" id="Phobius"/>
    </source>
</evidence>
<feature type="domain" description="ABC transmembrane type-1" evidence="12">
    <location>
        <begin position="379"/>
        <end position="524"/>
    </location>
</feature>
<feature type="transmembrane region" description="Helical" evidence="10">
    <location>
        <begin position="394"/>
        <end position="414"/>
    </location>
</feature>
<dbReference type="PROSITE" id="PS00211">
    <property type="entry name" value="ABC_TRANSPORTER_1"/>
    <property type="match status" value="1"/>
</dbReference>
<dbReference type="EMBL" id="JACMSC010000007">
    <property type="protein sequence ID" value="KAG6515686.1"/>
    <property type="molecule type" value="Genomic_DNA"/>
</dbReference>
<evidence type="ECO:0000256" key="8">
    <source>
        <dbReference type="ARBA" id="ARBA00023136"/>
    </source>
</evidence>
<accession>A0A8J5LEJ9</accession>
<dbReference type="InterPro" id="IPR050173">
    <property type="entry name" value="ABC_transporter_C-like"/>
</dbReference>
<keyword evidence="4 10" id="KW-0812">Transmembrane</keyword>
<dbReference type="InterPro" id="IPR036640">
    <property type="entry name" value="ABC1_TM_sf"/>
</dbReference>
<gene>
    <name evidence="13" type="ORF">ZIOFF_026115</name>
</gene>
<evidence type="ECO:0000259" key="12">
    <source>
        <dbReference type="PROSITE" id="PS50929"/>
    </source>
</evidence>
<dbReference type="InterPro" id="IPR003593">
    <property type="entry name" value="AAA+_ATPase"/>
</dbReference>
<dbReference type="FunFam" id="3.40.50.300:FF:000508">
    <property type="entry name" value="ABC transporter C family member 5"/>
    <property type="match status" value="1"/>
</dbReference>
<dbReference type="InterPro" id="IPR027417">
    <property type="entry name" value="P-loop_NTPase"/>
</dbReference>
<sequence length="735" mass="82308">MFLNFCGGSDLWSLYAYGDSFEKALAIFQDLQNPIYSIPGFISELVQTKVYLDRISAFLWLEDLQPNVVQKLQKAVRSVLQGMMVAVCGSVGSGKSSLLSCILGEVPKISGTIKLCGKEAYVSQSPWILSGSIQDNITFGNIMDANKYDRVLDVCSLKKDLEAMPFGERRINLSGGQKQRVQIARAIYHDADIYLFDDPFSAVDAHTGSHLFKCTSLLLMECLLGLLSEKTVVYVTHQVEFLPSADLILVLEDGRIAELGKYNEMLNSGTKFMELVGAHSNTLSVHNLIEQTSDASEGGSSTKSNASISQNKELPDEENNKSEEVMQKGPVQDEERVIGKVGFWVYWRYITMAYKGALVPLVLLAQILLHGFGIAKMFLLVYASTDQSRVDTSLPSSVGSFASSLIQLLGTIAVMSQVAWPVLIIIVPIVAACIWYQQYYIATARELSRLMGIYRAPIIQHFAESMSGSVSVRSFDKEKEFVNTNYNLTNDVSQLELHSAGATEWLGFRLQILSTLTFAFSLIFLICMPEGVIDSGTCFVQSTCYFVTWKIHVYVNRYIVRYGRGMPFILRVSLALFLEGKRLELLEEQAVANQRSYRQYFDPVMFKGTVRNNLDPLEECTDEEIWKALDYCQLGEEIRKKELNLNSKVMENSENWSVGQRQLVCLARVLLRKSKILVLDEATASVDTITDTVIQKTLRQQFSESTVITVAHCITSVIDSDIVLVLDNGYTTRYI</sequence>
<feature type="transmembrane region" description="Helical" evidence="10">
    <location>
        <begin position="506"/>
        <end position="526"/>
    </location>
</feature>